<evidence type="ECO:0000256" key="6">
    <source>
        <dbReference type="ARBA" id="ARBA00023033"/>
    </source>
</evidence>
<evidence type="ECO:0000256" key="8">
    <source>
        <dbReference type="RuleBase" id="RU000461"/>
    </source>
</evidence>
<keyword evidence="9" id="KW-0812">Transmembrane</keyword>
<dbReference type="Pfam" id="PF00067">
    <property type="entry name" value="p450"/>
    <property type="match status" value="1"/>
</dbReference>
<evidence type="ECO:0000256" key="9">
    <source>
        <dbReference type="SAM" id="Phobius"/>
    </source>
</evidence>
<keyword evidence="6 8" id="KW-0503">Monooxygenase</keyword>
<evidence type="ECO:0008006" key="12">
    <source>
        <dbReference type="Google" id="ProtNLM"/>
    </source>
</evidence>
<dbReference type="GO" id="GO:0020037">
    <property type="term" value="F:heme binding"/>
    <property type="evidence" value="ECO:0007669"/>
    <property type="project" value="InterPro"/>
</dbReference>
<dbReference type="InterPro" id="IPR017972">
    <property type="entry name" value="Cyt_P450_CS"/>
</dbReference>
<keyword evidence="9" id="KW-0472">Membrane</keyword>
<dbReference type="InterPro" id="IPR001128">
    <property type="entry name" value="Cyt_P450"/>
</dbReference>
<evidence type="ECO:0000256" key="5">
    <source>
        <dbReference type="ARBA" id="ARBA00023004"/>
    </source>
</evidence>
<dbReference type="PANTHER" id="PTHR24291:SF50">
    <property type="entry name" value="BIFUNCTIONAL ALBAFLAVENONE MONOOXYGENASE_TERPENE SYNTHASE"/>
    <property type="match status" value="1"/>
</dbReference>
<evidence type="ECO:0000256" key="3">
    <source>
        <dbReference type="ARBA" id="ARBA00022723"/>
    </source>
</evidence>
<evidence type="ECO:0000256" key="7">
    <source>
        <dbReference type="PIRSR" id="PIRSR602401-1"/>
    </source>
</evidence>
<dbReference type="PROSITE" id="PS00086">
    <property type="entry name" value="CYTOCHROME_P450"/>
    <property type="match status" value="1"/>
</dbReference>
<dbReference type="GO" id="GO:0004497">
    <property type="term" value="F:monooxygenase activity"/>
    <property type="evidence" value="ECO:0007669"/>
    <property type="project" value="UniProtKB-KW"/>
</dbReference>
<dbReference type="PRINTS" id="PR00463">
    <property type="entry name" value="EP450I"/>
</dbReference>
<comment type="cofactor">
    <cofactor evidence="7">
        <name>heme</name>
        <dbReference type="ChEBI" id="CHEBI:30413"/>
    </cofactor>
</comment>
<dbReference type="InterPro" id="IPR050196">
    <property type="entry name" value="Cytochrome_P450_Monoox"/>
</dbReference>
<dbReference type="AlphaFoldDB" id="A0A0D2MCZ6"/>
<feature type="transmembrane region" description="Helical" evidence="9">
    <location>
        <begin position="170"/>
        <end position="190"/>
    </location>
</feature>
<keyword evidence="3 7" id="KW-0479">Metal-binding</keyword>
<keyword evidence="2 7" id="KW-0349">Heme</keyword>
<accession>A0A0D2MCZ6</accession>
<dbReference type="InterPro" id="IPR002401">
    <property type="entry name" value="Cyt_P450_E_grp-I"/>
</dbReference>
<keyword evidence="4 8" id="KW-0560">Oxidoreductase</keyword>
<dbReference type="Gene3D" id="1.10.630.10">
    <property type="entry name" value="Cytochrome P450"/>
    <property type="match status" value="1"/>
</dbReference>
<dbReference type="OrthoDB" id="1470350at2759"/>
<feature type="binding site" description="axial binding residue" evidence="7">
    <location>
        <position position="626"/>
    </location>
    <ligand>
        <name>heme</name>
        <dbReference type="ChEBI" id="CHEBI:30413"/>
    </ligand>
    <ligandPart>
        <name>Fe</name>
        <dbReference type="ChEBI" id="CHEBI:18248"/>
    </ligandPart>
</feature>
<dbReference type="PANTHER" id="PTHR24291">
    <property type="entry name" value="CYTOCHROME P450 FAMILY 4"/>
    <property type="match status" value="1"/>
</dbReference>
<dbReference type="SUPFAM" id="SSF48264">
    <property type="entry name" value="Cytochrome P450"/>
    <property type="match status" value="1"/>
</dbReference>
<dbReference type="EMBL" id="KN817558">
    <property type="protein sequence ID" value="KJA21388.1"/>
    <property type="molecule type" value="Genomic_DNA"/>
</dbReference>
<dbReference type="InterPro" id="IPR036396">
    <property type="entry name" value="Cyt_P450_sf"/>
</dbReference>
<keyword evidence="9" id="KW-1133">Transmembrane helix</keyword>
<reference evidence="11" key="1">
    <citation type="submission" date="2014-04" db="EMBL/GenBank/DDBJ databases">
        <title>Evolutionary Origins and Diversification of the Mycorrhizal Mutualists.</title>
        <authorList>
            <consortium name="DOE Joint Genome Institute"/>
            <consortium name="Mycorrhizal Genomics Consortium"/>
            <person name="Kohler A."/>
            <person name="Kuo A."/>
            <person name="Nagy L.G."/>
            <person name="Floudas D."/>
            <person name="Copeland A."/>
            <person name="Barry K.W."/>
            <person name="Cichocki N."/>
            <person name="Veneault-Fourrey C."/>
            <person name="LaButti K."/>
            <person name="Lindquist E.A."/>
            <person name="Lipzen A."/>
            <person name="Lundell T."/>
            <person name="Morin E."/>
            <person name="Murat C."/>
            <person name="Riley R."/>
            <person name="Ohm R."/>
            <person name="Sun H."/>
            <person name="Tunlid A."/>
            <person name="Henrissat B."/>
            <person name="Grigoriev I.V."/>
            <person name="Hibbett D.S."/>
            <person name="Martin F."/>
        </authorList>
    </citation>
    <scope>NUCLEOTIDE SEQUENCE [LARGE SCALE GENOMIC DNA]</scope>
    <source>
        <strain evidence="11">FD-334 SS-4</strain>
    </source>
</reference>
<keyword evidence="5 7" id="KW-0408">Iron</keyword>
<keyword evidence="11" id="KW-1185">Reference proteome</keyword>
<dbReference type="PRINTS" id="PR00385">
    <property type="entry name" value="P450"/>
</dbReference>
<comment type="similarity">
    <text evidence="1 8">Belongs to the cytochrome P450 family.</text>
</comment>
<dbReference type="GO" id="GO:0016705">
    <property type="term" value="F:oxidoreductase activity, acting on paired donors, with incorporation or reduction of molecular oxygen"/>
    <property type="evidence" value="ECO:0007669"/>
    <property type="project" value="InterPro"/>
</dbReference>
<protein>
    <recommendedName>
        <fullName evidence="12">Cytochrome P450</fullName>
    </recommendedName>
</protein>
<dbReference type="GO" id="GO:0005506">
    <property type="term" value="F:iron ion binding"/>
    <property type="evidence" value="ECO:0007669"/>
    <property type="project" value="InterPro"/>
</dbReference>
<feature type="transmembrane region" description="Helical" evidence="9">
    <location>
        <begin position="210"/>
        <end position="229"/>
    </location>
</feature>
<gene>
    <name evidence="10" type="ORF">HYPSUDRAFT_42026</name>
</gene>
<evidence type="ECO:0000313" key="11">
    <source>
        <dbReference type="Proteomes" id="UP000054270"/>
    </source>
</evidence>
<evidence type="ECO:0000313" key="10">
    <source>
        <dbReference type="EMBL" id="KJA21388.1"/>
    </source>
</evidence>
<organism evidence="10 11">
    <name type="scientific">Hypholoma sublateritium (strain FD-334 SS-4)</name>
    <dbReference type="NCBI Taxonomy" id="945553"/>
    <lineage>
        <taxon>Eukaryota</taxon>
        <taxon>Fungi</taxon>
        <taxon>Dikarya</taxon>
        <taxon>Basidiomycota</taxon>
        <taxon>Agaricomycotina</taxon>
        <taxon>Agaricomycetes</taxon>
        <taxon>Agaricomycetidae</taxon>
        <taxon>Agaricales</taxon>
        <taxon>Agaricineae</taxon>
        <taxon>Strophariaceae</taxon>
        <taxon>Hypholoma</taxon>
    </lineage>
</organism>
<dbReference type="STRING" id="945553.A0A0D2MCZ6"/>
<proteinExistence type="inferred from homology"/>
<sequence length="690" mass="78412">MSSIQYIPFLRVLSKSSHVKRTCPTRRCTALFELAIYIYWGPCLESYLDSALFLSRQPLEAQQMYSSQQKPNTDVFLCVRARRANVSTFLGLKLPAIARRKCQNHIIRFSFIATNALPLGTFSHGLRSDALMLHWASVSSLQLFFEYYGSRMSSVPTDALRPVEGSRGTIYVVVITLFMIIVVSKVAAYRRNLKAVSSLPGFRVPFHPNSLLGVFIPTTWWNPSFYFVWKWRDYTYKHFGNDTVSYVPFFLGPPAFYTANLDVLRQVASSSGGRSFYKSPASSGALIQWGMSLVTADGDVWRKHRRIMGPAFNNKLYEAVWRETVKMYHEMVADEGWTTKGRIDVSAVQSLTFKLALLIIGKCGFGFPFNWSDPARTPDGKMSLQEALRIVTEKFLITTFVPKWIQMLPLRVFQEGFEAKEKLMEFMQEQVTERKADVNTGGVVHASDAFSMLVEASENEEAKYRMDDSELIGNVFIMLFAGHETTAHSLSATLGFLSVYTDLQEEIYQQITSVVGYERDPVYDDYPKLNKVLAAFFEGLRLFPSGYLMIREAFEDTMLQVPNPHGEDGVKTLHVPKGTEVIVDMIGVHYNPRYFESPKEFRPSRWHEVSSDSEAFTAFSIGPRTCIGRKFATTEAVAFLTMLLKDYKVEPLLKGKETPEQWKARVLDGRLGLTLGVKEVPVTFVRRRGP</sequence>
<evidence type="ECO:0000256" key="4">
    <source>
        <dbReference type="ARBA" id="ARBA00023002"/>
    </source>
</evidence>
<dbReference type="Proteomes" id="UP000054270">
    <property type="component" value="Unassembled WGS sequence"/>
</dbReference>
<evidence type="ECO:0000256" key="2">
    <source>
        <dbReference type="ARBA" id="ARBA00022617"/>
    </source>
</evidence>
<evidence type="ECO:0000256" key="1">
    <source>
        <dbReference type="ARBA" id="ARBA00010617"/>
    </source>
</evidence>
<name>A0A0D2MCZ6_HYPSF</name>